<sequence length="83" mass="9526">MTRQMEDFLKIAKDKKNTFVLYRNRGARLSKALEAALDAARADNIEVLEREVDWVPDVDPLGWLLVPREDFRLPAWCTPSPVG</sequence>
<reference evidence="1 2" key="1">
    <citation type="submission" date="2020-02" db="EMBL/GenBank/DDBJ databases">
        <authorList>
            <person name="Hogendoorn C."/>
        </authorList>
    </citation>
    <scope>NUCLEOTIDE SEQUENCE [LARGE SCALE GENOMIC DNA]</scope>
    <source>
        <strain evidence="1">R501</strain>
    </source>
</reference>
<name>A0A6F8ZKE5_9FIRM</name>
<gene>
    <name evidence="1" type="ORF">R50_2718</name>
</gene>
<dbReference type="Proteomes" id="UP000503399">
    <property type="component" value="Chromosome"/>
</dbReference>
<accession>A0A6F8ZKE5</accession>
<organism evidence="1 2">
    <name type="scientific">Candidatus Hydrogenisulfobacillus filiaventi</name>
    <dbReference type="NCBI Taxonomy" id="2707344"/>
    <lineage>
        <taxon>Bacteria</taxon>
        <taxon>Bacillati</taxon>
        <taxon>Bacillota</taxon>
        <taxon>Clostridia</taxon>
        <taxon>Eubacteriales</taxon>
        <taxon>Clostridiales Family XVII. Incertae Sedis</taxon>
        <taxon>Candidatus Hydrogenisulfobacillus</taxon>
    </lineage>
</organism>
<dbReference type="EMBL" id="LR778114">
    <property type="protein sequence ID" value="CAB1130207.1"/>
    <property type="molecule type" value="Genomic_DNA"/>
</dbReference>
<evidence type="ECO:0000313" key="1">
    <source>
        <dbReference type="EMBL" id="CAB1130207.1"/>
    </source>
</evidence>
<dbReference type="AlphaFoldDB" id="A0A6F8ZKE5"/>
<keyword evidence="2" id="KW-1185">Reference proteome</keyword>
<proteinExistence type="predicted"/>
<dbReference type="KEGG" id="hfv:R50_2718"/>
<protein>
    <submittedName>
        <fullName evidence="1">Uncharacterized protein</fullName>
    </submittedName>
</protein>
<evidence type="ECO:0000313" key="2">
    <source>
        <dbReference type="Proteomes" id="UP000503399"/>
    </source>
</evidence>